<dbReference type="AlphaFoldDB" id="W0V0N6"/>
<dbReference type="InterPro" id="IPR017630">
    <property type="entry name" value="4-oxalocrotonate_decarboxylase"/>
</dbReference>
<keyword evidence="1 3" id="KW-0456">Lyase</keyword>
<dbReference type="OrthoDB" id="9792137at2"/>
<dbReference type="eggNOG" id="COG3971">
    <property type="taxonomic scope" value="Bacteria"/>
</dbReference>
<dbReference type="PATRIC" id="fig|1349767.4.peg.4870"/>
<accession>W0V0N6</accession>
<dbReference type="PANTHER" id="PTHR30143">
    <property type="entry name" value="ACID HYDRATASE"/>
    <property type="match status" value="1"/>
</dbReference>
<dbReference type="Pfam" id="PF01557">
    <property type="entry name" value="FAA_hydrolase"/>
    <property type="match status" value="1"/>
</dbReference>
<feature type="domain" description="Fumarylacetoacetase-like C-terminal" evidence="2">
    <location>
        <begin position="92"/>
        <end position="259"/>
    </location>
</feature>
<evidence type="ECO:0000259" key="2">
    <source>
        <dbReference type="Pfam" id="PF01557"/>
    </source>
</evidence>
<dbReference type="Proteomes" id="UP000027604">
    <property type="component" value="Chromosome I"/>
</dbReference>
<protein>
    <submittedName>
        <fullName evidence="3">4-oxalocrotonate decarboxylase</fullName>
        <ecNumber evidence="3">4.1.1.77</ecNumber>
    </submittedName>
</protein>
<dbReference type="GO" id="GO:0005737">
    <property type="term" value="C:cytoplasm"/>
    <property type="evidence" value="ECO:0007669"/>
    <property type="project" value="TreeGrafter"/>
</dbReference>
<evidence type="ECO:0000313" key="4">
    <source>
        <dbReference type="Proteomes" id="UP000027604"/>
    </source>
</evidence>
<dbReference type="Gene3D" id="3.90.850.10">
    <property type="entry name" value="Fumarylacetoacetase-like, C-terminal domain"/>
    <property type="match status" value="1"/>
</dbReference>
<dbReference type="NCBIfam" id="TIGR03218">
    <property type="entry name" value="catechol_dmpH"/>
    <property type="match status" value="1"/>
</dbReference>
<dbReference type="PANTHER" id="PTHR30143:SF0">
    <property type="entry name" value="2-KETO-4-PENTENOATE HYDRATASE"/>
    <property type="match status" value="1"/>
</dbReference>
<keyword evidence="4" id="KW-1185">Reference proteome</keyword>
<dbReference type="GO" id="GO:0047437">
    <property type="term" value="F:4-oxalocrotonate decarboxylase activity"/>
    <property type="evidence" value="ECO:0007669"/>
    <property type="project" value="UniProtKB-EC"/>
</dbReference>
<dbReference type="HOGENOM" id="CLU_060136_4_0_4"/>
<dbReference type="EMBL" id="HG322949">
    <property type="protein sequence ID" value="CDG80898.1"/>
    <property type="molecule type" value="Genomic_DNA"/>
</dbReference>
<evidence type="ECO:0000313" key="3">
    <source>
        <dbReference type="EMBL" id="CDG80898.1"/>
    </source>
</evidence>
<name>W0V0N6_9BURK</name>
<organism evidence="3 4">
    <name type="scientific">Janthinobacterium agaricidamnosum NBRC 102515 = DSM 9628</name>
    <dbReference type="NCBI Taxonomy" id="1349767"/>
    <lineage>
        <taxon>Bacteria</taxon>
        <taxon>Pseudomonadati</taxon>
        <taxon>Pseudomonadota</taxon>
        <taxon>Betaproteobacteria</taxon>
        <taxon>Burkholderiales</taxon>
        <taxon>Oxalobacteraceae</taxon>
        <taxon>Janthinobacterium</taxon>
    </lineage>
</organism>
<dbReference type="InterPro" id="IPR011234">
    <property type="entry name" value="Fumarylacetoacetase-like_C"/>
</dbReference>
<evidence type="ECO:0000256" key="1">
    <source>
        <dbReference type="ARBA" id="ARBA00023239"/>
    </source>
</evidence>
<dbReference type="KEGG" id="jag:GJA_235"/>
<reference evidence="3 4" key="1">
    <citation type="journal article" date="2015" name="Genome Announc.">
        <title>Genome Sequence of Mushroom Soft-Rot Pathogen Janthinobacterium agaricidamnosum.</title>
        <authorList>
            <person name="Graupner K."/>
            <person name="Lackner G."/>
            <person name="Hertweck C."/>
        </authorList>
    </citation>
    <scope>NUCLEOTIDE SEQUENCE [LARGE SCALE GENOMIC DNA]</scope>
    <source>
        <strain evidence="4">NBRC 102515 / DSM 9628</strain>
    </source>
</reference>
<dbReference type="GO" id="GO:0008684">
    <property type="term" value="F:2-oxopent-4-enoate hydratase activity"/>
    <property type="evidence" value="ECO:0007669"/>
    <property type="project" value="TreeGrafter"/>
</dbReference>
<dbReference type="EC" id="4.1.1.77" evidence="3"/>
<dbReference type="InterPro" id="IPR050772">
    <property type="entry name" value="Hydratase-Decarb/MhpD_sf"/>
</dbReference>
<dbReference type="SUPFAM" id="SSF56529">
    <property type="entry name" value="FAH"/>
    <property type="match status" value="1"/>
</dbReference>
<proteinExistence type="predicted"/>
<gene>
    <name evidence="3" type="primary">dmpH</name>
    <name evidence="3" type="ORF">GJA_235</name>
</gene>
<dbReference type="RefSeq" id="WP_038487821.1">
    <property type="nucleotide sequence ID" value="NZ_BCTH01000094.1"/>
</dbReference>
<dbReference type="InterPro" id="IPR036663">
    <property type="entry name" value="Fumarylacetoacetase_C_sf"/>
</dbReference>
<dbReference type="STRING" id="1349767.GJA_235"/>
<sequence length="262" mass="27809">MKLTTHTINALAAHLEAAELNVSPVKKITDDHPDMDWDDAYAIQDVIRAAKAARGVPVDGLKMGLTSAAKIQQMGVKEPIYGFLNGDHEFRSGAHISTEKLIHPKVEAEIGFVLSRPLSGPGCHIGDVLAATAYVVAAVEVIDSRYEHFKFDLKSVIADNTSAARYVVGNNYHDVLGLDLKNLGIVLRKNGAVVTTASGAAVLGHPAASVAMLANMLGARGREIPAGVLIMTGGATEAVLVEAGDRITVDYQWLGSVDMQFT</sequence>